<evidence type="ECO:0000313" key="1">
    <source>
        <dbReference type="EMBL" id="AGK99604.1"/>
    </source>
</evidence>
<name>R4KGG8_CLOPA</name>
<dbReference type="Proteomes" id="UP000013523">
    <property type="component" value="Plasmid pCLOPA01"/>
</dbReference>
<dbReference type="KEGG" id="cpas:Clopa_4935"/>
<dbReference type="PATRIC" id="fig|86416.3.peg.4923"/>
<dbReference type="OrthoDB" id="1739974at2"/>
<dbReference type="RefSeq" id="WP_015617870.1">
    <property type="nucleotide sequence ID" value="NC_021183.1"/>
</dbReference>
<proteinExistence type="predicted"/>
<dbReference type="InterPro" id="IPR023968">
    <property type="entry name" value="Bacteriocin_CLI3235"/>
</dbReference>
<keyword evidence="2" id="KW-1185">Reference proteome</keyword>
<protein>
    <submittedName>
        <fullName evidence="1">Uncharacterized protein</fullName>
    </submittedName>
</protein>
<dbReference type="HOGENOM" id="CLU_3134188_0_0_9"/>
<keyword evidence="1" id="KW-0614">Plasmid</keyword>
<dbReference type="NCBIfam" id="TIGR04065">
    <property type="entry name" value="ocin_CLI_3235"/>
    <property type="match status" value="1"/>
</dbReference>
<sequence>MKLLGKKHVKVMETIEAYACSGVAICNCSGTGTAYSSLNDQIYWDVFWS</sequence>
<accession>R4KGG8</accession>
<reference evidence="1 2" key="1">
    <citation type="submission" date="2012-01" db="EMBL/GenBank/DDBJ databases">
        <title>Complete sequence of plasmid of Clostridium pasteurianum BC1.</title>
        <authorList>
            <consortium name="US DOE Joint Genome Institute"/>
            <person name="Lucas S."/>
            <person name="Han J."/>
            <person name="Lapidus A."/>
            <person name="Cheng J.-F."/>
            <person name="Goodwin L."/>
            <person name="Pitluck S."/>
            <person name="Peters L."/>
            <person name="Mikhailova N."/>
            <person name="Teshima H."/>
            <person name="Detter J.C."/>
            <person name="Han C."/>
            <person name="Tapia R."/>
            <person name="Land M."/>
            <person name="Hauser L."/>
            <person name="Kyrpides N."/>
            <person name="Ivanova N."/>
            <person name="Pagani I."/>
            <person name="Dunn J."/>
            <person name="Taghavi S."/>
            <person name="Francis A."/>
            <person name="van der Lelie D."/>
            <person name="Woyke T."/>
        </authorList>
    </citation>
    <scope>NUCLEOTIDE SEQUENCE [LARGE SCALE GENOMIC DNA]</scope>
    <source>
        <strain evidence="1 2">BC1</strain>
        <plasmid evidence="1 2">pCLOPA01</plasmid>
    </source>
</reference>
<dbReference type="AlphaFoldDB" id="R4KGG8"/>
<dbReference type="EMBL" id="CP003262">
    <property type="protein sequence ID" value="AGK99604.1"/>
    <property type="molecule type" value="Genomic_DNA"/>
</dbReference>
<geneLocation type="plasmid" evidence="1 2">
    <name>pCLOPA01</name>
</geneLocation>
<gene>
    <name evidence="1" type="ORF">Clopa_4935</name>
</gene>
<organism evidence="1 2">
    <name type="scientific">Clostridium pasteurianum BC1</name>
    <dbReference type="NCBI Taxonomy" id="86416"/>
    <lineage>
        <taxon>Bacteria</taxon>
        <taxon>Bacillati</taxon>
        <taxon>Bacillota</taxon>
        <taxon>Clostridia</taxon>
        <taxon>Eubacteriales</taxon>
        <taxon>Clostridiaceae</taxon>
        <taxon>Clostridium</taxon>
    </lineage>
</organism>
<evidence type="ECO:0000313" key="2">
    <source>
        <dbReference type="Proteomes" id="UP000013523"/>
    </source>
</evidence>